<evidence type="ECO:0000313" key="3">
    <source>
        <dbReference type="Proteomes" id="UP000012073"/>
    </source>
</evidence>
<feature type="compositionally biased region" description="Low complexity" evidence="1">
    <location>
        <begin position="70"/>
        <end position="85"/>
    </location>
</feature>
<dbReference type="InterPro" id="IPR006597">
    <property type="entry name" value="Sel1-like"/>
</dbReference>
<gene>
    <name evidence="2" type="ORF">CHC_T00008386001</name>
</gene>
<proteinExistence type="predicted"/>
<dbReference type="PANTHER" id="PTHR43628">
    <property type="entry name" value="ACTIVATOR OF C KINASE PROTEIN 1-RELATED"/>
    <property type="match status" value="1"/>
</dbReference>
<sequence length="663" mass="72864">MSWSSNSNIAGYCPPEKATTSMWRRLYHTREKERERSRDRSRRPMVGRGPANGRHSPRPQPRRRSSNGIAGATGTVTARSGSSGSSRRKALDSETHALFADDNLDDYADTEDDANSDSLGHIPISSLTDRSGRRVAARGPEFLREDLRVRSTRRDVAENGRGHVGRSSSDGVFKSNDNAFEDGVLVKDWNISEGDTNGGLEWQERMSKIDVWSVGGLLYYMSTGNHPPRDAWAKKSSFLDGKEGRTIPAETKDLVQMCMQRDLKQRVCMRDVKRQIDSVLQGLMFGRGLSLLKTDRKAAFLLLDKAVGFKWVHALGDHEANLGDSASTSLTASHPTKLSSEPSVDVTRADQRSSSTTWSLSRQKAEPEVIGLNDKTRSGLSCLPLVVVRRVEWEAAARYLRRSEKELLHLRRALVDQRWTKSDVSDGAAAIAYLSERAAEGVTSAQSALGWIYRWGAGGAKKDVHEAMRLWKLAVATKDPEAANGLGLIFHHGRDTIPVDGLRAKMYYEQAVAQGYPAAAVNLGVMLHDGAAGLPVDGLAARRLYELAVAHDDAIAANNLALLLQHGAKGVERDAGAAVRMYEVAIGRGERHHACRNLAELLWNGAEGVPKAKANAVEYFAQAMERGDEGSRRMARGKLRKLVAGDRVERGLAERCWRLVEGG</sequence>
<evidence type="ECO:0000256" key="1">
    <source>
        <dbReference type="SAM" id="MobiDB-lite"/>
    </source>
</evidence>
<dbReference type="AlphaFoldDB" id="R7QIU5"/>
<keyword evidence="3" id="KW-1185">Reference proteome</keyword>
<feature type="region of interest" description="Disordered" evidence="1">
    <location>
        <begin position="109"/>
        <end position="133"/>
    </location>
</feature>
<dbReference type="OrthoDB" id="3997at2759"/>
<dbReference type="InterPro" id="IPR011009">
    <property type="entry name" value="Kinase-like_dom_sf"/>
</dbReference>
<feature type="compositionally biased region" description="Basic and acidic residues" evidence="1">
    <location>
        <begin position="28"/>
        <end position="38"/>
    </location>
</feature>
<reference evidence="3" key="1">
    <citation type="journal article" date="2013" name="Proc. Natl. Acad. Sci. U.S.A.">
        <title>Genome structure and metabolic features in the red seaweed Chondrus crispus shed light on evolution of the Archaeplastida.</title>
        <authorList>
            <person name="Collen J."/>
            <person name="Porcel B."/>
            <person name="Carre W."/>
            <person name="Ball S.G."/>
            <person name="Chaparro C."/>
            <person name="Tonon T."/>
            <person name="Barbeyron T."/>
            <person name="Michel G."/>
            <person name="Noel B."/>
            <person name="Valentin K."/>
            <person name="Elias M."/>
            <person name="Artiguenave F."/>
            <person name="Arun A."/>
            <person name="Aury J.M."/>
            <person name="Barbosa-Neto J.F."/>
            <person name="Bothwell J.H."/>
            <person name="Bouget F.Y."/>
            <person name="Brillet L."/>
            <person name="Cabello-Hurtado F."/>
            <person name="Capella-Gutierrez S."/>
            <person name="Charrier B."/>
            <person name="Cladiere L."/>
            <person name="Cock J.M."/>
            <person name="Coelho S.M."/>
            <person name="Colleoni C."/>
            <person name="Czjzek M."/>
            <person name="Da Silva C."/>
            <person name="Delage L."/>
            <person name="Denoeud F."/>
            <person name="Deschamps P."/>
            <person name="Dittami S.M."/>
            <person name="Gabaldon T."/>
            <person name="Gachon C.M."/>
            <person name="Groisillier A."/>
            <person name="Herve C."/>
            <person name="Jabbari K."/>
            <person name="Katinka M."/>
            <person name="Kloareg B."/>
            <person name="Kowalczyk N."/>
            <person name="Labadie K."/>
            <person name="Leblanc C."/>
            <person name="Lopez P.J."/>
            <person name="McLachlan D.H."/>
            <person name="Meslet-Cladiere L."/>
            <person name="Moustafa A."/>
            <person name="Nehr Z."/>
            <person name="Nyvall Collen P."/>
            <person name="Panaud O."/>
            <person name="Partensky F."/>
            <person name="Poulain J."/>
            <person name="Rensing S.A."/>
            <person name="Rousvoal S."/>
            <person name="Samson G."/>
            <person name="Symeonidi A."/>
            <person name="Weissenbach J."/>
            <person name="Zambounis A."/>
            <person name="Wincker P."/>
            <person name="Boyen C."/>
        </authorList>
    </citation>
    <scope>NUCLEOTIDE SEQUENCE [LARGE SCALE GENOMIC DNA]</scope>
    <source>
        <strain evidence="3">cv. Stackhouse</strain>
    </source>
</reference>
<dbReference type="Pfam" id="PF08238">
    <property type="entry name" value="Sel1"/>
    <property type="match status" value="6"/>
</dbReference>
<dbReference type="KEGG" id="ccp:CHC_T00008386001"/>
<dbReference type="SUPFAM" id="SSF56112">
    <property type="entry name" value="Protein kinase-like (PK-like)"/>
    <property type="match status" value="1"/>
</dbReference>
<dbReference type="SUPFAM" id="SSF81901">
    <property type="entry name" value="HCP-like"/>
    <property type="match status" value="1"/>
</dbReference>
<organism evidence="2 3">
    <name type="scientific">Chondrus crispus</name>
    <name type="common">Carrageen Irish moss</name>
    <name type="synonym">Polymorpha crispa</name>
    <dbReference type="NCBI Taxonomy" id="2769"/>
    <lineage>
        <taxon>Eukaryota</taxon>
        <taxon>Rhodophyta</taxon>
        <taxon>Florideophyceae</taxon>
        <taxon>Rhodymeniophycidae</taxon>
        <taxon>Gigartinales</taxon>
        <taxon>Gigartinaceae</taxon>
        <taxon>Chondrus</taxon>
    </lineage>
</organism>
<dbReference type="InterPro" id="IPR052945">
    <property type="entry name" value="Mitotic_Regulator"/>
</dbReference>
<name>R7QIU5_CHOCR</name>
<evidence type="ECO:0000313" key="2">
    <source>
        <dbReference type="EMBL" id="CDF37396.1"/>
    </source>
</evidence>
<dbReference type="InterPro" id="IPR011990">
    <property type="entry name" value="TPR-like_helical_dom_sf"/>
</dbReference>
<protein>
    <submittedName>
        <fullName evidence="2">Sel1-repeat containing protein</fullName>
    </submittedName>
</protein>
<dbReference type="Gramene" id="CDF37396">
    <property type="protein sequence ID" value="CDF37396"/>
    <property type="gene ID" value="CHC_T00008386001"/>
</dbReference>
<accession>R7QIU5</accession>
<dbReference type="EMBL" id="HG001835">
    <property type="protein sequence ID" value="CDF37396.1"/>
    <property type="molecule type" value="Genomic_DNA"/>
</dbReference>
<feature type="region of interest" description="Disordered" evidence="1">
    <location>
        <begin position="154"/>
        <end position="175"/>
    </location>
</feature>
<feature type="region of interest" description="Disordered" evidence="1">
    <location>
        <begin position="326"/>
        <end position="360"/>
    </location>
</feature>
<feature type="compositionally biased region" description="Polar residues" evidence="1">
    <location>
        <begin position="166"/>
        <end position="175"/>
    </location>
</feature>
<dbReference type="RefSeq" id="XP_005717215.1">
    <property type="nucleotide sequence ID" value="XM_005717158.1"/>
</dbReference>
<feature type="compositionally biased region" description="Polar residues" evidence="1">
    <location>
        <begin position="326"/>
        <end position="342"/>
    </location>
</feature>
<dbReference type="GeneID" id="17324940"/>
<dbReference type="PANTHER" id="PTHR43628:SF1">
    <property type="entry name" value="CHITIN SYNTHASE REGULATORY FACTOR 2-RELATED"/>
    <property type="match status" value="1"/>
</dbReference>
<feature type="compositionally biased region" description="Basic residues" evidence="1">
    <location>
        <begin position="55"/>
        <end position="65"/>
    </location>
</feature>
<dbReference type="Gene3D" id="1.25.40.10">
    <property type="entry name" value="Tetratricopeptide repeat domain"/>
    <property type="match status" value="1"/>
</dbReference>
<feature type="region of interest" description="Disordered" evidence="1">
    <location>
        <begin position="27"/>
        <end position="91"/>
    </location>
</feature>
<dbReference type="Gene3D" id="1.10.510.10">
    <property type="entry name" value="Transferase(Phosphotransferase) domain 1"/>
    <property type="match status" value="1"/>
</dbReference>
<dbReference type="SMART" id="SM00671">
    <property type="entry name" value="SEL1"/>
    <property type="match status" value="5"/>
</dbReference>
<dbReference type="Proteomes" id="UP000012073">
    <property type="component" value="Unassembled WGS sequence"/>
</dbReference>